<accession>A0A174BVD9</accession>
<evidence type="ECO:0000313" key="5">
    <source>
        <dbReference type="Proteomes" id="UP000095651"/>
    </source>
</evidence>
<dbReference type="Gene3D" id="3.40.50.360">
    <property type="match status" value="1"/>
</dbReference>
<dbReference type="RefSeq" id="WP_055654214.1">
    <property type="nucleotide sequence ID" value="NZ_CABIXC010000003.1"/>
</dbReference>
<keyword evidence="1" id="KW-0285">Flavoprotein</keyword>
<reference evidence="4 5" key="1">
    <citation type="submission" date="2015-09" db="EMBL/GenBank/DDBJ databases">
        <authorList>
            <consortium name="Pathogen Informatics"/>
        </authorList>
    </citation>
    <scope>NUCLEOTIDE SEQUENCE [LARGE SCALE GENOMIC DNA]</scope>
    <source>
        <strain evidence="4 5">2789STDY5608850</strain>
    </source>
</reference>
<protein>
    <submittedName>
        <fullName evidence="4">Iron-sulfur flavoprotein</fullName>
    </submittedName>
</protein>
<dbReference type="Pfam" id="PF02525">
    <property type="entry name" value="Flavodoxin_2"/>
    <property type="match status" value="1"/>
</dbReference>
<gene>
    <name evidence="4" type="ORF">ERS852407_01733</name>
</gene>
<name>A0A174BVD9_9FIRM</name>
<sequence length="189" mass="20770">MSQKRALAILGSPHSDGITAAMLKHSVGEAEKVGYTVTKINLYEKNLAFCTGCRVCLKTEQCVQKDDIQEITSLLRECQVVILAAPVYWANVPAPVKNLFDRLLGIAMEETAAFPKPKLSGKQYMLLTACNTPAPFSWIFGQSRGAIHNMDEFFKTAGMKPMGKIVCANTGKCKSVPENIKRKIAGCWK</sequence>
<dbReference type="EMBL" id="CYZE01000003">
    <property type="protein sequence ID" value="CUO04623.1"/>
    <property type="molecule type" value="Genomic_DNA"/>
</dbReference>
<dbReference type="InterPro" id="IPR029039">
    <property type="entry name" value="Flavoprotein-like_sf"/>
</dbReference>
<evidence type="ECO:0000256" key="2">
    <source>
        <dbReference type="ARBA" id="ARBA00022643"/>
    </source>
</evidence>
<dbReference type="AlphaFoldDB" id="A0A174BVD9"/>
<dbReference type="InterPro" id="IPR003680">
    <property type="entry name" value="Flavodoxin_fold"/>
</dbReference>
<dbReference type="SUPFAM" id="SSF52218">
    <property type="entry name" value="Flavoproteins"/>
    <property type="match status" value="1"/>
</dbReference>
<evidence type="ECO:0000259" key="3">
    <source>
        <dbReference type="Pfam" id="PF02525"/>
    </source>
</evidence>
<proteinExistence type="predicted"/>
<evidence type="ECO:0000313" key="4">
    <source>
        <dbReference type="EMBL" id="CUO04623.1"/>
    </source>
</evidence>
<feature type="domain" description="Flavodoxin-like fold" evidence="3">
    <location>
        <begin position="4"/>
        <end position="183"/>
    </location>
</feature>
<organism evidence="4 5">
    <name type="scientific">Hungatella hathewayi</name>
    <dbReference type="NCBI Taxonomy" id="154046"/>
    <lineage>
        <taxon>Bacteria</taxon>
        <taxon>Bacillati</taxon>
        <taxon>Bacillota</taxon>
        <taxon>Clostridia</taxon>
        <taxon>Lachnospirales</taxon>
        <taxon>Lachnospiraceae</taxon>
        <taxon>Hungatella</taxon>
    </lineage>
</organism>
<dbReference type="Proteomes" id="UP000095651">
    <property type="component" value="Unassembled WGS sequence"/>
</dbReference>
<dbReference type="PANTHER" id="PTHR43278">
    <property type="entry name" value="NAD(P)H-DEPENDENT FMN-CONTAINING OXIDOREDUCTASE YWQN-RELATED"/>
    <property type="match status" value="1"/>
</dbReference>
<dbReference type="PANTHER" id="PTHR43278:SF1">
    <property type="entry name" value="IRON-SULFUR FLAVOPROTEIN MJ1083"/>
    <property type="match status" value="1"/>
</dbReference>
<keyword evidence="2" id="KW-0288">FMN</keyword>
<dbReference type="InterPro" id="IPR051796">
    <property type="entry name" value="ISF_SsuE-like"/>
</dbReference>
<evidence type="ECO:0000256" key="1">
    <source>
        <dbReference type="ARBA" id="ARBA00022630"/>
    </source>
</evidence>